<name>A0ABU2Q4Z2_9ACTN</name>
<sequence length="128" mass="13421">MSPSAALRIGCDREGPARARSFTPDTLCARPTGDHRADATLVITEFTADAVTHTAPRCAGVPDVRPRFCREPTHPLLSATDSADHPPVRTPGAGSGPAEHGRGPRIVDALAAGRGKTVRVRSSTRPPI</sequence>
<keyword evidence="3" id="KW-1185">Reference proteome</keyword>
<dbReference type="Proteomes" id="UP001183881">
    <property type="component" value="Unassembled WGS sequence"/>
</dbReference>
<keyword evidence="2" id="KW-0547">Nucleotide-binding</keyword>
<gene>
    <name evidence="2" type="ORF">RM705_33115</name>
</gene>
<dbReference type="RefSeq" id="WP_311649007.1">
    <property type="nucleotide sequence ID" value="NZ_JAVRFA010000080.1"/>
</dbReference>
<comment type="caution">
    <text evidence="2">The sequence shown here is derived from an EMBL/GenBank/DDBJ whole genome shotgun (WGS) entry which is preliminary data.</text>
</comment>
<dbReference type="InterPro" id="IPR036890">
    <property type="entry name" value="HATPase_C_sf"/>
</dbReference>
<evidence type="ECO:0000313" key="3">
    <source>
        <dbReference type="Proteomes" id="UP001183881"/>
    </source>
</evidence>
<organism evidence="2 3">
    <name type="scientific">Streptomyces edwardsiae</name>
    <dbReference type="NCBI Taxonomy" id="3075527"/>
    <lineage>
        <taxon>Bacteria</taxon>
        <taxon>Bacillati</taxon>
        <taxon>Actinomycetota</taxon>
        <taxon>Actinomycetes</taxon>
        <taxon>Kitasatosporales</taxon>
        <taxon>Streptomycetaceae</taxon>
        <taxon>Streptomyces</taxon>
    </lineage>
</organism>
<accession>A0ABU2Q4Z2</accession>
<keyword evidence="2" id="KW-0067">ATP-binding</keyword>
<reference evidence="3" key="1">
    <citation type="submission" date="2023-07" db="EMBL/GenBank/DDBJ databases">
        <title>30 novel species of actinomycetes from the DSMZ collection.</title>
        <authorList>
            <person name="Nouioui I."/>
        </authorList>
    </citation>
    <scope>NUCLEOTIDE SEQUENCE [LARGE SCALE GENOMIC DNA]</scope>
    <source>
        <strain evidence="3">DSM 41636</strain>
    </source>
</reference>
<feature type="region of interest" description="Disordered" evidence="1">
    <location>
        <begin position="1"/>
        <end position="25"/>
    </location>
</feature>
<dbReference type="Gene3D" id="3.30.565.10">
    <property type="entry name" value="Histidine kinase-like ATPase, C-terminal domain"/>
    <property type="match status" value="1"/>
</dbReference>
<dbReference type="GO" id="GO:0005524">
    <property type="term" value="F:ATP binding"/>
    <property type="evidence" value="ECO:0007669"/>
    <property type="project" value="UniProtKB-KW"/>
</dbReference>
<dbReference type="EMBL" id="JAVRFA010000080">
    <property type="protein sequence ID" value="MDT0399507.1"/>
    <property type="molecule type" value="Genomic_DNA"/>
</dbReference>
<evidence type="ECO:0000256" key="1">
    <source>
        <dbReference type="SAM" id="MobiDB-lite"/>
    </source>
</evidence>
<feature type="region of interest" description="Disordered" evidence="1">
    <location>
        <begin position="71"/>
        <end position="128"/>
    </location>
</feature>
<evidence type="ECO:0000313" key="2">
    <source>
        <dbReference type="EMBL" id="MDT0399507.1"/>
    </source>
</evidence>
<protein>
    <submittedName>
        <fullName evidence="2">ATP-binding protein</fullName>
    </submittedName>
</protein>
<proteinExistence type="predicted"/>